<evidence type="ECO:0000256" key="2">
    <source>
        <dbReference type="ARBA" id="ARBA00012150"/>
    </source>
</evidence>
<dbReference type="Pfam" id="PF00708">
    <property type="entry name" value="Acylphosphatase"/>
    <property type="match status" value="1"/>
</dbReference>
<organism evidence="7 8">
    <name type="scientific">Methylocella tundrae</name>
    <dbReference type="NCBI Taxonomy" id="227605"/>
    <lineage>
        <taxon>Bacteria</taxon>
        <taxon>Pseudomonadati</taxon>
        <taxon>Pseudomonadota</taxon>
        <taxon>Alphaproteobacteria</taxon>
        <taxon>Hyphomicrobiales</taxon>
        <taxon>Beijerinckiaceae</taxon>
        <taxon>Methylocella</taxon>
    </lineage>
</organism>
<dbReference type="AlphaFoldDB" id="A0A4U8YTG6"/>
<dbReference type="InterPro" id="IPR001792">
    <property type="entry name" value="Acylphosphatase-like_dom"/>
</dbReference>
<proteinExistence type="inferred from homology"/>
<dbReference type="PANTHER" id="PTHR47268:SF4">
    <property type="entry name" value="ACYLPHOSPHATASE"/>
    <property type="match status" value="1"/>
</dbReference>
<feature type="active site" evidence="4">
    <location>
        <position position="54"/>
    </location>
</feature>
<dbReference type="Proteomes" id="UP000294360">
    <property type="component" value="Chromosome"/>
</dbReference>
<reference evidence="7 8" key="1">
    <citation type="submission" date="2019-03" db="EMBL/GenBank/DDBJ databases">
        <authorList>
            <person name="Kox A.R. M."/>
        </authorList>
    </citation>
    <scope>NUCLEOTIDE SEQUENCE [LARGE SCALE GENOMIC DNA]</scope>
    <source>
        <strain evidence="7">MTUNDRAET4 annotated genome</strain>
    </source>
</reference>
<evidence type="ECO:0000259" key="6">
    <source>
        <dbReference type="PROSITE" id="PS51160"/>
    </source>
</evidence>
<evidence type="ECO:0000256" key="1">
    <source>
        <dbReference type="ARBA" id="ARBA00005614"/>
    </source>
</evidence>
<evidence type="ECO:0000256" key="4">
    <source>
        <dbReference type="PROSITE-ProRule" id="PRU00520"/>
    </source>
</evidence>
<name>A0A4U8YTG6_METTU</name>
<gene>
    <name evidence="7" type="ORF">MTUNDRAET4_0093</name>
</gene>
<dbReference type="PRINTS" id="PR00112">
    <property type="entry name" value="ACYLPHPHTASE"/>
</dbReference>
<dbReference type="SUPFAM" id="SSF54975">
    <property type="entry name" value="Acylphosphatase/BLUF domain-like"/>
    <property type="match status" value="1"/>
</dbReference>
<sequence length="115" mass="12099">MTDSPPPASEIAANASRPERFVRAIVSGCVQGVGYRAWTQAEAEALGLSGWVRNRMNGDVEALFAGPAAAIEELCEKLWRGPPAARVARVELSQGDESDLAANGRAAGFCQIATI</sequence>
<evidence type="ECO:0000256" key="3">
    <source>
        <dbReference type="ARBA" id="ARBA00047645"/>
    </source>
</evidence>
<keyword evidence="4 7" id="KW-0378">Hydrolase</keyword>
<dbReference type="EMBL" id="LR536450">
    <property type="protein sequence ID" value="VFU06986.1"/>
    <property type="molecule type" value="Genomic_DNA"/>
</dbReference>
<dbReference type="RefSeq" id="WP_134486011.1">
    <property type="nucleotide sequence ID" value="NZ_CP139089.1"/>
</dbReference>
<evidence type="ECO:0000313" key="8">
    <source>
        <dbReference type="Proteomes" id="UP000294360"/>
    </source>
</evidence>
<dbReference type="InterPro" id="IPR020456">
    <property type="entry name" value="Acylphosphatase"/>
</dbReference>
<dbReference type="KEGG" id="mtun:MTUNDRAET4_0093"/>
<dbReference type="InterPro" id="IPR017968">
    <property type="entry name" value="Acylphosphatase_CS"/>
</dbReference>
<dbReference type="EC" id="3.6.1.7" evidence="2 4"/>
<protein>
    <recommendedName>
        <fullName evidence="2 4">acylphosphatase</fullName>
        <ecNumber evidence="2 4">3.6.1.7</ecNumber>
    </recommendedName>
</protein>
<evidence type="ECO:0000256" key="5">
    <source>
        <dbReference type="RuleBase" id="RU004168"/>
    </source>
</evidence>
<comment type="catalytic activity">
    <reaction evidence="3 4">
        <text>an acyl phosphate + H2O = a carboxylate + phosphate + H(+)</text>
        <dbReference type="Rhea" id="RHEA:14965"/>
        <dbReference type="ChEBI" id="CHEBI:15377"/>
        <dbReference type="ChEBI" id="CHEBI:15378"/>
        <dbReference type="ChEBI" id="CHEBI:29067"/>
        <dbReference type="ChEBI" id="CHEBI:43474"/>
        <dbReference type="ChEBI" id="CHEBI:59918"/>
        <dbReference type="EC" id="3.6.1.7"/>
    </reaction>
</comment>
<dbReference type="PROSITE" id="PS00151">
    <property type="entry name" value="ACYLPHOSPHATASE_2"/>
    <property type="match status" value="1"/>
</dbReference>
<comment type="similarity">
    <text evidence="1 5">Belongs to the acylphosphatase family.</text>
</comment>
<dbReference type="OrthoDB" id="5295388at2"/>
<feature type="active site" evidence="4">
    <location>
        <position position="36"/>
    </location>
</feature>
<evidence type="ECO:0000313" key="7">
    <source>
        <dbReference type="EMBL" id="VFU06986.1"/>
    </source>
</evidence>
<dbReference type="PANTHER" id="PTHR47268">
    <property type="entry name" value="ACYLPHOSPHATASE"/>
    <property type="match status" value="1"/>
</dbReference>
<feature type="domain" description="Acylphosphatase-like" evidence="6">
    <location>
        <begin position="21"/>
        <end position="113"/>
    </location>
</feature>
<dbReference type="Gene3D" id="3.30.70.100">
    <property type="match status" value="1"/>
</dbReference>
<dbReference type="GO" id="GO:0003998">
    <property type="term" value="F:acylphosphatase activity"/>
    <property type="evidence" value="ECO:0007669"/>
    <property type="project" value="UniProtKB-EC"/>
</dbReference>
<dbReference type="InterPro" id="IPR036046">
    <property type="entry name" value="Acylphosphatase-like_dom_sf"/>
</dbReference>
<accession>A0A4U8YTG6</accession>
<dbReference type="PROSITE" id="PS51160">
    <property type="entry name" value="ACYLPHOSPHATASE_3"/>
    <property type="match status" value="1"/>
</dbReference>